<dbReference type="InterPro" id="IPR036052">
    <property type="entry name" value="TrpB-like_PALP_sf"/>
</dbReference>
<dbReference type="InterPro" id="IPR050214">
    <property type="entry name" value="Cys_Synth/Cystath_Beta-Synth"/>
</dbReference>
<dbReference type="STRING" id="471852.Tcur_4925"/>
<organism evidence="4 5">
    <name type="scientific">Thermomonospora curvata (strain ATCC 19995 / DSM 43183 / JCM 3096 / KCTC 9072 / NBRC 15933 / NCIMB 10081 / Henssen B9)</name>
    <dbReference type="NCBI Taxonomy" id="471852"/>
    <lineage>
        <taxon>Bacteria</taxon>
        <taxon>Bacillati</taxon>
        <taxon>Actinomycetota</taxon>
        <taxon>Actinomycetes</taxon>
        <taxon>Streptosporangiales</taxon>
        <taxon>Thermomonosporaceae</taxon>
        <taxon>Thermomonospora</taxon>
    </lineage>
</organism>
<dbReference type="HOGENOM" id="CLU_046285_0_0_11"/>
<dbReference type="InterPro" id="IPR001926">
    <property type="entry name" value="TrpB-like_PALP"/>
</dbReference>
<dbReference type="OrthoDB" id="7624112at2"/>
<dbReference type="eggNOG" id="COG0031">
    <property type="taxonomic scope" value="Bacteria"/>
</dbReference>
<protein>
    <submittedName>
        <fullName evidence="4">Pyridoxal-5'-phosphate-dependent protein beta subunit</fullName>
    </submittedName>
</protein>
<dbReference type="PANTHER" id="PTHR10314">
    <property type="entry name" value="CYSTATHIONINE BETA-SYNTHASE"/>
    <property type="match status" value="1"/>
</dbReference>
<evidence type="ECO:0000256" key="1">
    <source>
        <dbReference type="ARBA" id="ARBA00001933"/>
    </source>
</evidence>
<evidence type="ECO:0000259" key="3">
    <source>
        <dbReference type="Pfam" id="PF00291"/>
    </source>
</evidence>
<sequence>MPGPKAAVTLRPVESSRAWAAAAIARVEQDTVVTPLREVPLPPEWGVGLYLKDESAQPSGSVKHRLLGAAFVHALAAGQIAEGDTVVMASAGPAAKAGAYFARLLGLDFIAVVPRSTRPEKIAEIEAAGGRCHPHHPPVAIYREARRLAADIGGHYLDHFAVAAHVIDWRGEAGNIAAEILRGCARPPEWIVTGAGTGATSATIGRHLRYHGHRTRLAVADPENSAYFPGWVSGASDYATGMPSRIEGIGRPRMEPGFLPSVVDLVVPVPDAAAAGALAHLRSLTGITAGGSTGTCLWAAWRLIDKMRTEGRTGDVVVVMGDAGRAPALDGTAYAEAIDRFLATGVLVVPS</sequence>
<keyword evidence="5" id="KW-1185">Reference proteome</keyword>
<comment type="cofactor">
    <cofactor evidence="1">
        <name>pyridoxal 5'-phosphate</name>
        <dbReference type="ChEBI" id="CHEBI:597326"/>
    </cofactor>
</comment>
<dbReference type="GO" id="GO:1901605">
    <property type="term" value="P:alpha-amino acid metabolic process"/>
    <property type="evidence" value="ECO:0007669"/>
    <property type="project" value="UniProtKB-ARBA"/>
</dbReference>
<feature type="domain" description="Tryptophan synthase beta chain-like PALP" evidence="3">
    <location>
        <begin position="31"/>
        <end position="319"/>
    </location>
</feature>
<dbReference type="SUPFAM" id="SSF53686">
    <property type="entry name" value="Tryptophan synthase beta subunit-like PLP-dependent enzymes"/>
    <property type="match status" value="1"/>
</dbReference>
<accession>D1A8C6</accession>
<dbReference type="Gene3D" id="3.40.50.1100">
    <property type="match status" value="2"/>
</dbReference>
<dbReference type="Proteomes" id="UP000001918">
    <property type="component" value="Chromosome"/>
</dbReference>
<dbReference type="AlphaFoldDB" id="D1A8C6"/>
<name>D1A8C6_THECD</name>
<gene>
    <name evidence="4" type="ordered locus">Tcur_4925</name>
</gene>
<reference evidence="4 5" key="1">
    <citation type="journal article" date="2011" name="Stand. Genomic Sci.">
        <title>Complete genome sequence of Thermomonospora curvata type strain (B9).</title>
        <authorList>
            <person name="Chertkov O."/>
            <person name="Sikorski J."/>
            <person name="Nolan M."/>
            <person name="Lapidus A."/>
            <person name="Lucas S."/>
            <person name="Del Rio T.G."/>
            <person name="Tice H."/>
            <person name="Cheng J.F."/>
            <person name="Goodwin L."/>
            <person name="Pitluck S."/>
            <person name="Liolios K."/>
            <person name="Ivanova N."/>
            <person name="Mavromatis K."/>
            <person name="Mikhailova N."/>
            <person name="Ovchinnikova G."/>
            <person name="Pati A."/>
            <person name="Chen A."/>
            <person name="Palaniappan K."/>
            <person name="Djao O.D."/>
            <person name="Land M."/>
            <person name="Hauser L."/>
            <person name="Chang Y.J."/>
            <person name="Jeffries C.D."/>
            <person name="Brettin T."/>
            <person name="Han C."/>
            <person name="Detter J.C."/>
            <person name="Rohde M."/>
            <person name="Goker M."/>
            <person name="Woyke T."/>
            <person name="Bristow J."/>
            <person name="Eisen J.A."/>
            <person name="Markowitz V."/>
            <person name="Hugenholtz P."/>
            <person name="Klenk H.P."/>
            <person name="Kyrpides N.C."/>
        </authorList>
    </citation>
    <scope>NUCLEOTIDE SEQUENCE [LARGE SCALE GENOMIC DNA]</scope>
    <source>
        <strain evidence="5">ATCC 19995 / DSM 43183 / JCM 3096 / KCTC 9072 / NBRC 15933 / NCIMB 10081 / Henssen B9</strain>
    </source>
</reference>
<dbReference type="KEGG" id="tcu:Tcur_4925"/>
<dbReference type="Pfam" id="PF00291">
    <property type="entry name" value="PALP"/>
    <property type="match status" value="1"/>
</dbReference>
<evidence type="ECO:0000256" key="2">
    <source>
        <dbReference type="ARBA" id="ARBA00022898"/>
    </source>
</evidence>
<keyword evidence="2" id="KW-0663">Pyridoxal phosphate</keyword>
<evidence type="ECO:0000313" key="5">
    <source>
        <dbReference type="Proteomes" id="UP000001918"/>
    </source>
</evidence>
<evidence type="ECO:0000313" key="4">
    <source>
        <dbReference type="EMBL" id="ACZ00441.1"/>
    </source>
</evidence>
<dbReference type="EMBL" id="CP001738">
    <property type="protein sequence ID" value="ACZ00441.1"/>
    <property type="molecule type" value="Genomic_DNA"/>
</dbReference>
<proteinExistence type="predicted"/>